<evidence type="ECO:0000256" key="1">
    <source>
        <dbReference type="ARBA" id="ARBA00004651"/>
    </source>
</evidence>
<evidence type="ECO:0000256" key="3">
    <source>
        <dbReference type="ARBA" id="ARBA00022448"/>
    </source>
</evidence>
<dbReference type="PANTHER" id="PTHR43029:SF28">
    <property type="entry name" value="AMMONIUM TRANSPORTER 2 MEMBER 4"/>
    <property type="match status" value="1"/>
</dbReference>
<dbReference type="Proteomes" id="UP000813462">
    <property type="component" value="Unassembled WGS sequence"/>
</dbReference>
<dbReference type="InterPro" id="IPR002229">
    <property type="entry name" value="RhesusRHD"/>
</dbReference>
<evidence type="ECO:0000313" key="10">
    <source>
        <dbReference type="EMBL" id="KAH7543240.1"/>
    </source>
</evidence>
<keyword evidence="3 8" id="KW-0813">Transport</keyword>
<feature type="domain" description="Ammonium transporter AmtB-like" evidence="9">
    <location>
        <begin position="23"/>
        <end position="438"/>
    </location>
</feature>
<dbReference type="PRINTS" id="PR00342">
    <property type="entry name" value="RHESUSRHD"/>
</dbReference>
<evidence type="ECO:0000256" key="6">
    <source>
        <dbReference type="ARBA" id="ARBA00023136"/>
    </source>
</evidence>
<accession>A0A978VWP5</accession>
<dbReference type="InterPro" id="IPR001905">
    <property type="entry name" value="Ammonium_transpt"/>
</dbReference>
<feature type="transmembrane region" description="Helical" evidence="8">
    <location>
        <begin position="141"/>
        <end position="160"/>
    </location>
</feature>
<comment type="similarity">
    <text evidence="2 8">Belongs to the ammonia transporter channel (TC 1.A.11.2) family.</text>
</comment>
<feature type="transmembrane region" description="Helical" evidence="8">
    <location>
        <begin position="180"/>
        <end position="198"/>
    </location>
</feature>
<evidence type="ECO:0000256" key="4">
    <source>
        <dbReference type="ARBA" id="ARBA00022692"/>
    </source>
</evidence>
<dbReference type="GO" id="GO:0008519">
    <property type="term" value="F:ammonium channel activity"/>
    <property type="evidence" value="ECO:0007669"/>
    <property type="project" value="InterPro"/>
</dbReference>
<name>A0A978VWP5_ZIZJJ</name>
<feature type="transmembrane region" description="Helical" evidence="8">
    <location>
        <begin position="395"/>
        <end position="417"/>
    </location>
</feature>
<gene>
    <name evidence="10" type="ORF">FEM48_Zijuj02G0163600</name>
</gene>
<evidence type="ECO:0000256" key="8">
    <source>
        <dbReference type="RuleBase" id="RU362002"/>
    </source>
</evidence>
<organism evidence="10 11">
    <name type="scientific">Ziziphus jujuba var. spinosa</name>
    <dbReference type="NCBI Taxonomy" id="714518"/>
    <lineage>
        <taxon>Eukaryota</taxon>
        <taxon>Viridiplantae</taxon>
        <taxon>Streptophyta</taxon>
        <taxon>Embryophyta</taxon>
        <taxon>Tracheophyta</taxon>
        <taxon>Spermatophyta</taxon>
        <taxon>Magnoliopsida</taxon>
        <taxon>eudicotyledons</taxon>
        <taxon>Gunneridae</taxon>
        <taxon>Pentapetalae</taxon>
        <taxon>rosids</taxon>
        <taxon>fabids</taxon>
        <taxon>Rosales</taxon>
        <taxon>Rhamnaceae</taxon>
        <taxon>Paliureae</taxon>
        <taxon>Ziziphus</taxon>
    </lineage>
</organism>
<keyword evidence="5 8" id="KW-1133">Transmembrane helix</keyword>
<evidence type="ECO:0000313" key="11">
    <source>
        <dbReference type="Proteomes" id="UP000813462"/>
    </source>
</evidence>
<dbReference type="FunFam" id="1.10.3430.10:FF:000005">
    <property type="entry name" value="Ammonium transporter"/>
    <property type="match status" value="1"/>
</dbReference>
<dbReference type="Pfam" id="PF00909">
    <property type="entry name" value="Ammonium_transp"/>
    <property type="match status" value="1"/>
</dbReference>
<dbReference type="PANTHER" id="PTHR43029">
    <property type="entry name" value="AMMONIUM TRANSPORTER MEP2"/>
    <property type="match status" value="1"/>
</dbReference>
<dbReference type="GO" id="GO:0005886">
    <property type="term" value="C:plasma membrane"/>
    <property type="evidence" value="ECO:0007669"/>
    <property type="project" value="UniProtKB-SubCell"/>
</dbReference>
<keyword evidence="4 8" id="KW-0812">Transmembrane</keyword>
<evidence type="ECO:0000256" key="7">
    <source>
        <dbReference type="ARBA" id="ARBA00023177"/>
    </source>
</evidence>
<dbReference type="SUPFAM" id="SSF111352">
    <property type="entry name" value="Ammonium transporter"/>
    <property type="match status" value="1"/>
</dbReference>
<feature type="transmembrane region" description="Helical" evidence="8">
    <location>
        <begin position="338"/>
        <end position="361"/>
    </location>
</feature>
<evidence type="ECO:0000256" key="2">
    <source>
        <dbReference type="ARBA" id="ARBA00005887"/>
    </source>
</evidence>
<feature type="transmembrane region" description="Helical" evidence="8">
    <location>
        <begin position="297"/>
        <end position="317"/>
    </location>
</feature>
<feature type="transmembrane region" description="Helical" evidence="8">
    <location>
        <begin position="115"/>
        <end position="134"/>
    </location>
</feature>
<feature type="transmembrane region" description="Helical" evidence="8">
    <location>
        <begin position="272"/>
        <end position="291"/>
    </location>
</feature>
<comment type="subcellular location">
    <subcellularLocation>
        <location evidence="1 8">Cell membrane</location>
        <topology evidence="1 8">Multi-pass membrane protein</topology>
    </subcellularLocation>
</comment>
<sequence>MEFPANLKPDEASPEWMNKADNAWQLTAATLVGIQSIPGLVIIYGSMVKKKWAVNSAFMAFYAFAAVMVCWVGWGYRMSFGEKAVFFLGKPAVALDEKYLLGQAFLGLFPTATMVFFQGVFAGLTLILIAGGLLGRMNFRAWILFVPLWLTLSYTVTAFSIWCPDGWLSKLGVIDYSGGYVIHLSSGVAGFTAAYWVGPRTDKDRESFPPNNIILMLAGAGLLWMGWTGFNGGDPYVASVDASLAVLNTHVCASTSLITWVILDTFFIGKPSVIGSVQGMITGLVCITPAAGVVQGWASILMGLLSGSIPWYTMMVLHKKVKLLRDIDDPMAVLHTHALAGALGGILTGFFAVPKLCRLFYMVPDWDKYIGLAYGLQTGRISAGFKQMGIQLGGIVFVICLNVVMTSIICLLIRLVVPLRLERDELVIGDGAIHGEEGFWFVEEGQFSNNTNVTFENSKTNTVYDVEDYSSTASRGSIREIQMVV</sequence>
<dbReference type="Gene3D" id="1.10.3430.10">
    <property type="entry name" value="Ammonium transporter AmtB like domains"/>
    <property type="match status" value="1"/>
</dbReference>
<proteinExistence type="inferred from homology"/>
<feature type="transmembrane region" description="Helical" evidence="8">
    <location>
        <begin position="52"/>
        <end position="74"/>
    </location>
</feature>
<dbReference type="AlphaFoldDB" id="A0A978VWP5"/>
<feature type="transmembrane region" description="Helical" evidence="8">
    <location>
        <begin position="23"/>
        <end position="45"/>
    </location>
</feature>
<comment type="caution">
    <text evidence="10">The sequence shown here is derived from an EMBL/GenBank/DDBJ whole genome shotgun (WGS) entry which is preliminary data.</text>
</comment>
<evidence type="ECO:0000259" key="9">
    <source>
        <dbReference type="Pfam" id="PF00909"/>
    </source>
</evidence>
<keyword evidence="7 8" id="KW-0924">Ammonia transport</keyword>
<keyword evidence="6 8" id="KW-0472">Membrane</keyword>
<dbReference type="EMBL" id="JAEACU010000002">
    <property type="protein sequence ID" value="KAH7543240.1"/>
    <property type="molecule type" value="Genomic_DNA"/>
</dbReference>
<feature type="transmembrane region" description="Helical" evidence="8">
    <location>
        <begin position="210"/>
        <end position="230"/>
    </location>
</feature>
<dbReference type="InterPro" id="IPR024041">
    <property type="entry name" value="NH4_transpt_AmtB-like_dom"/>
</dbReference>
<dbReference type="InterPro" id="IPR029020">
    <property type="entry name" value="Ammonium/urea_transptr"/>
</dbReference>
<evidence type="ECO:0000256" key="5">
    <source>
        <dbReference type="ARBA" id="ARBA00022989"/>
    </source>
</evidence>
<dbReference type="NCBIfam" id="TIGR00836">
    <property type="entry name" value="amt"/>
    <property type="match status" value="1"/>
</dbReference>
<reference evidence="10" key="1">
    <citation type="journal article" date="2021" name="Front. Plant Sci.">
        <title>Chromosome-Scale Genome Assembly for Chinese Sour Jujube and Insights Into Its Genome Evolution and Domestication Signature.</title>
        <authorList>
            <person name="Shen L.-Y."/>
            <person name="Luo H."/>
            <person name="Wang X.-L."/>
            <person name="Wang X.-M."/>
            <person name="Qiu X.-J."/>
            <person name="Liu H."/>
            <person name="Zhou S.-S."/>
            <person name="Jia K.-H."/>
            <person name="Nie S."/>
            <person name="Bao Y.-T."/>
            <person name="Zhang R.-G."/>
            <person name="Yun Q.-Z."/>
            <person name="Chai Y.-H."/>
            <person name="Lu J.-Y."/>
            <person name="Li Y."/>
            <person name="Zhao S.-W."/>
            <person name="Mao J.-F."/>
            <person name="Jia S.-G."/>
            <person name="Mao Y.-M."/>
        </authorList>
    </citation>
    <scope>NUCLEOTIDE SEQUENCE</scope>
    <source>
        <strain evidence="10">AT0</strain>
        <tissue evidence="10">Leaf</tissue>
    </source>
</reference>
<dbReference type="InterPro" id="IPR018047">
    <property type="entry name" value="Ammonium_transpt_CS"/>
</dbReference>
<dbReference type="PROSITE" id="PS01219">
    <property type="entry name" value="AMMONIUM_TRANSP"/>
    <property type="match status" value="1"/>
</dbReference>
<protein>
    <recommendedName>
        <fullName evidence="8">Ammonium transporter</fullName>
    </recommendedName>
</protein>